<dbReference type="SUPFAM" id="SSF53098">
    <property type="entry name" value="Ribonuclease H-like"/>
    <property type="match status" value="1"/>
</dbReference>
<evidence type="ECO:0000313" key="8">
    <source>
        <dbReference type="Proteomes" id="UP000567179"/>
    </source>
</evidence>
<evidence type="ECO:0000256" key="5">
    <source>
        <dbReference type="ARBA" id="ARBA00023242"/>
    </source>
</evidence>
<proteinExistence type="predicted"/>
<keyword evidence="4" id="KW-0862">Zinc</keyword>
<dbReference type="AlphaFoldDB" id="A0A8H5AQF6"/>
<comment type="caution">
    <text evidence="7">The sequence shown here is derived from an EMBL/GenBank/DDBJ whole genome shotgun (WGS) entry which is preliminary data.</text>
</comment>
<accession>A0A8H5AQF6</accession>
<sequence length="431" mass="49770">MSLTCDNASVNDVIVETTQRSLLGRYNIPDSTDKHIRCMAHVINLIVQAFLASMDEAVDPDEYDSYVDLKSFPIHYDGNTDEEQHTVEQDEKEVADGVEVQFGSETDELIMADLLTGASPLKRLRFITTKIVSSLQRRIQFRKIAQEKYSVMRRALKLKEATDSWTFNMEDLRVLVLSKSDWALLEQLADILEIFTQATKQLSHENQPTLPFALPLYEKMEQRLCATIEDRTKYHFKIRKGAEAALEKLHKYRAHAEWNQYCHSSPSLRLLWFRNIGGCKRSEKEKVEAVSRVKALFEHVAETYFDEKKPDVIPAETVLTPPQQFVDELQRYLDKFEGGRGDLQHPLEWWKIHAPALPTIARMARDYLAIPATSVSVERTFSKSRHIYQDFRSSLKAETISLALLTKVWIQSGLFDVRAPLQRKRKHGELE</sequence>
<organism evidence="7 8">
    <name type="scientific">Psilocybe cf. subviscida</name>
    <dbReference type="NCBI Taxonomy" id="2480587"/>
    <lineage>
        <taxon>Eukaryota</taxon>
        <taxon>Fungi</taxon>
        <taxon>Dikarya</taxon>
        <taxon>Basidiomycota</taxon>
        <taxon>Agaricomycotina</taxon>
        <taxon>Agaricomycetes</taxon>
        <taxon>Agaricomycetidae</taxon>
        <taxon>Agaricales</taxon>
        <taxon>Agaricineae</taxon>
        <taxon>Strophariaceae</taxon>
        <taxon>Psilocybe</taxon>
    </lineage>
</organism>
<dbReference type="PANTHER" id="PTHR46481">
    <property type="entry name" value="ZINC FINGER BED DOMAIN-CONTAINING PROTEIN 4"/>
    <property type="match status" value="1"/>
</dbReference>
<keyword evidence="2" id="KW-0479">Metal-binding</keyword>
<evidence type="ECO:0000256" key="3">
    <source>
        <dbReference type="ARBA" id="ARBA00022771"/>
    </source>
</evidence>
<dbReference type="InterPro" id="IPR052035">
    <property type="entry name" value="ZnF_BED_domain_contain"/>
</dbReference>
<dbReference type="InterPro" id="IPR012337">
    <property type="entry name" value="RNaseH-like_sf"/>
</dbReference>
<name>A0A8H5AQF6_9AGAR</name>
<evidence type="ECO:0000256" key="2">
    <source>
        <dbReference type="ARBA" id="ARBA00022723"/>
    </source>
</evidence>
<evidence type="ECO:0000259" key="6">
    <source>
        <dbReference type="Pfam" id="PF05699"/>
    </source>
</evidence>
<dbReference type="GO" id="GO:0008270">
    <property type="term" value="F:zinc ion binding"/>
    <property type="evidence" value="ECO:0007669"/>
    <property type="project" value="UniProtKB-KW"/>
</dbReference>
<protein>
    <recommendedName>
        <fullName evidence="6">HAT C-terminal dimerisation domain-containing protein</fullName>
    </recommendedName>
</protein>
<gene>
    <name evidence="7" type="ORF">D9619_012818</name>
</gene>
<dbReference type="EMBL" id="JAACJJ010000060">
    <property type="protein sequence ID" value="KAF5309197.1"/>
    <property type="molecule type" value="Genomic_DNA"/>
</dbReference>
<dbReference type="GO" id="GO:0046983">
    <property type="term" value="F:protein dimerization activity"/>
    <property type="evidence" value="ECO:0007669"/>
    <property type="project" value="InterPro"/>
</dbReference>
<keyword evidence="3" id="KW-0863">Zinc-finger</keyword>
<keyword evidence="8" id="KW-1185">Reference proteome</keyword>
<evidence type="ECO:0000256" key="4">
    <source>
        <dbReference type="ARBA" id="ARBA00022833"/>
    </source>
</evidence>
<dbReference type="PANTHER" id="PTHR46481:SF10">
    <property type="entry name" value="ZINC FINGER BED DOMAIN-CONTAINING PROTEIN 39"/>
    <property type="match status" value="1"/>
</dbReference>
<feature type="domain" description="HAT C-terminal dimerisation" evidence="6">
    <location>
        <begin position="329"/>
        <end position="410"/>
    </location>
</feature>
<dbReference type="GO" id="GO:0005634">
    <property type="term" value="C:nucleus"/>
    <property type="evidence" value="ECO:0007669"/>
    <property type="project" value="UniProtKB-SubCell"/>
</dbReference>
<dbReference type="OrthoDB" id="3264316at2759"/>
<keyword evidence="5" id="KW-0539">Nucleus</keyword>
<reference evidence="7 8" key="1">
    <citation type="journal article" date="2020" name="ISME J.">
        <title>Uncovering the hidden diversity of litter-decomposition mechanisms in mushroom-forming fungi.</title>
        <authorList>
            <person name="Floudas D."/>
            <person name="Bentzer J."/>
            <person name="Ahren D."/>
            <person name="Johansson T."/>
            <person name="Persson P."/>
            <person name="Tunlid A."/>
        </authorList>
    </citation>
    <scope>NUCLEOTIDE SEQUENCE [LARGE SCALE GENOMIC DNA]</scope>
    <source>
        <strain evidence="7 8">CBS 101986</strain>
    </source>
</reference>
<evidence type="ECO:0000313" key="7">
    <source>
        <dbReference type="EMBL" id="KAF5309197.1"/>
    </source>
</evidence>
<dbReference type="Proteomes" id="UP000567179">
    <property type="component" value="Unassembled WGS sequence"/>
</dbReference>
<evidence type="ECO:0000256" key="1">
    <source>
        <dbReference type="ARBA" id="ARBA00004123"/>
    </source>
</evidence>
<comment type="subcellular location">
    <subcellularLocation>
        <location evidence="1">Nucleus</location>
    </subcellularLocation>
</comment>
<dbReference type="Pfam" id="PF05699">
    <property type="entry name" value="Dimer_Tnp_hAT"/>
    <property type="match status" value="1"/>
</dbReference>
<dbReference type="InterPro" id="IPR008906">
    <property type="entry name" value="HATC_C_dom"/>
</dbReference>